<evidence type="ECO:0000313" key="3">
    <source>
        <dbReference type="Proteomes" id="UP001275315"/>
    </source>
</evidence>
<dbReference type="SMART" id="SM00028">
    <property type="entry name" value="TPR"/>
    <property type="match status" value="3"/>
</dbReference>
<dbReference type="CDD" id="cd02511">
    <property type="entry name" value="Beta4Glucosyltransferase"/>
    <property type="match status" value="1"/>
</dbReference>
<dbReference type="PANTHER" id="PTHR43630">
    <property type="entry name" value="POLY-BETA-1,6-N-ACETYL-D-GLUCOSAMINE SYNTHASE"/>
    <property type="match status" value="1"/>
</dbReference>
<dbReference type="InterPro" id="IPR019734">
    <property type="entry name" value="TPR_rpt"/>
</dbReference>
<dbReference type="PANTHER" id="PTHR43630:SF2">
    <property type="entry name" value="GLYCOSYLTRANSFERASE"/>
    <property type="match status" value="1"/>
</dbReference>
<keyword evidence="2" id="KW-0808">Transferase</keyword>
<dbReference type="Pfam" id="PF13181">
    <property type="entry name" value="TPR_8"/>
    <property type="match status" value="1"/>
</dbReference>
<dbReference type="SUPFAM" id="SSF48452">
    <property type="entry name" value="TPR-like"/>
    <property type="match status" value="1"/>
</dbReference>
<accession>A0ABU5CVE2</accession>
<dbReference type="InterPro" id="IPR011990">
    <property type="entry name" value="TPR-like_helical_dom_sf"/>
</dbReference>
<dbReference type="Gene3D" id="1.25.40.10">
    <property type="entry name" value="Tetratricopeptide repeat domain"/>
    <property type="match status" value="1"/>
</dbReference>
<dbReference type="EC" id="2.4.-.-" evidence="2"/>
<dbReference type="Proteomes" id="UP001275315">
    <property type="component" value="Unassembled WGS sequence"/>
</dbReference>
<dbReference type="Pfam" id="PF00535">
    <property type="entry name" value="Glycos_transf_2"/>
    <property type="match status" value="1"/>
</dbReference>
<sequence>MITVSLCMIVKNEEETLAKCLDSVYDLVDEINIVDTGSTDKTIEVAKKYTNRIFSFPWTGKFKDARNKSFEYATKDYIFYLDADDILLEEDRKKLIELKHSLDNTVDAVSMFYQTLDEYEQVILTYRRNRLVKRERNFLWHGDAHNYLQVEGNIYLADIAVTHKKRTHAVGRNLNIYQNKLAVNEKLSARDYFYYGNELRENGLYKEAIEAYTKNISIKSGWKEDKIFACIFRADCYGIVGETRQQIASLLDALLLSDSLKPEICCRIGQCLQKKQQYDAAIWWYQLALNIPFDPTRWGFTFHSYATWYPHIQLCICYYNIQEFDKANMHNEKALAYRPQEPQLLFNQQLLKNKRKKKPDL</sequence>
<dbReference type="EMBL" id="JAWDIQ010000003">
    <property type="protein sequence ID" value="MDY0410349.1"/>
    <property type="molecule type" value="Genomic_DNA"/>
</dbReference>
<comment type="caution">
    <text evidence="2">The sequence shown here is derived from an EMBL/GenBank/DDBJ whole genome shotgun (WGS) entry which is preliminary data.</text>
</comment>
<reference evidence="2 3" key="1">
    <citation type="submission" date="2023-10" db="EMBL/GenBank/DDBJ databases">
        <title>Virgibacillus soli CC-YMP-6 genome.</title>
        <authorList>
            <person name="Miliotis G."/>
            <person name="Sengupta P."/>
            <person name="Hameed A."/>
            <person name="Chuvochina M."/>
            <person name="Mcdonagh F."/>
            <person name="Simpson A.C."/>
            <person name="Singh N.K."/>
            <person name="Rekha P.D."/>
            <person name="Raman K."/>
            <person name="Hugenholtz P."/>
            <person name="Venkateswaran K."/>
        </authorList>
    </citation>
    <scope>NUCLEOTIDE SEQUENCE [LARGE SCALE GENOMIC DNA]</scope>
    <source>
        <strain evidence="2 3">CC-YMP-6</strain>
    </source>
</reference>
<dbReference type="InterPro" id="IPR029044">
    <property type="entry name" value="Nucleotide-diphossugar_trans"/>
</dbReference>
<organism evidence="2 3">
    <name type="scientific">Paracerasibacillus soli</name>
    <dbReference type="NCBI Taxonomy" id="480284"/>
    <lineage>
        <taxon>Bacteria</taxon>
        <taxon>Bacillati</taxon>
        <taxon>Bacillota</taxon>
        <taxon>Bacilli</taxon>
        <taxon>Bacillales</taxon>
        <taxon>Bacillaceae</taxon>
        <taxon>Paracerasibacillus</taxon>
    </lineage>
</organism>
<evidence type="ECO:0000259" key="1">
    <source>
        <dbReference type="Pfam" id="PF00535"/>
    </source>
</evidence>
<proteinExistence type="predicted"/>
<dbReference type="GO" id="GO:0016757">
    <property type="term" value="F:glycosyltransferase activity"/>
    <property type="evidence" value="ECO:0007669"/>
    <property type="project" value="UniProtKB-KW"/>
</dbReference>
<evidence type="ECO:0000313" key="2">
    <source>
        <dbReference type="EMBL" id="MDY0410349.1"/>
    </source>
</evidence>
<dbReference type="SUPFAM" id="SSF53448">
    <property type="entry name" value="Nucleotide-diphospho-sugar transferases"/>
    <property type="match status" value="1"/>
</dbReference>
<feature type="domain" description="Glycosyltransferase 2-like" evidence="1">
    <location>
        <begin position="5"/>
        <end position="142"/>
    </location>
</feature>
<keyword evidence="3" id="KW-1185">Reference proteome</keyword>
<protein>
    <submittedName>
        <fullName evidence="2">Glycosyltransferase family 2 protein</fullName>
        <ecNumber evidence="2">2.4.-.-</ecNumber>
    </submittedName>
</protein>
<keyword evidence="2" id="KW-0328">Glycosyltransferase</keyword>
<name>A0ABU5CVE2_9BACI</name>
<dbReference type="RefSeq" id="WP_320381551.1">
    <property type="nucleotide sequence ID" value="NZ_JAWDIQ010000003.1"/>
</dbReference>
<dbReference type="Gene3D" id="3.90.550.10">
    <property type="entry name" value="Spore Coat Polysaccharide Biosynthesis Protein SpsA, Chain A"/>
    <property type="match status" value="1"/>
</dbReference>
<dbReference type="InterPro" id="IPR001173">
    <property type="entry name" value="Glyco_trans_2-like"/>
</dbReference>
<gene>
    <name evidence="2" type="ORF">RWD45_19605</name>
</gene>